<reference evidence="6 7" key="1">
    <citation type="submission" date="2020-08" db="EMBL/GenBank/DDBJ databases">
        <title>Genomic Encyclopedia of Type Strains, Phase IV (KMG-IV): sequencing the most valuable type-strain genomes for metagenomic binning, comparative biology and taxonomic classification.</title>
        <authorList>
            <person name="Goeker M."/>
        </authorList>
    </citation>
    <scope>NUCLEOTIDE SEQUENCE [LARGE SCALE GENOMIC DNA]</scope>
    <source>
        <strain evidence="6 7">DSM 29854</strain>
    </source>
</reference>
<dbReference type="GO" id="GO:0003886">
    <property type="term" value="F:DNA (cytosine-5-)-methyltransferase activity"/>
    <property type="evidence" value="ECO:0007669"/>
    <property type="project" value="UniProtKB-EC"/>
</dbReference>
<dbReference type="SUPFAM" id="SSF159006">
    <property type="entry name" value="YopX-like"/>
    <property type="match status" value="1"/>
</dbReference>
<keyword evidence="3" id="KW-0949">S-adenosyl-L-methionine</keyword>
<sequence length="216" mass="24370">MNREIKFRAWDKSGKKWIGEDGYSILAITFDGSAVRCNTDSCESPVSYFDSVEIMQFTGLWWVWLELIKRYKPQIIIGENVTAIRSKGLDRILHSLAEIGYDAEWCDLSASEFGAPHPRARTWVVAYPHGFGRGEESIIFSQIVGRPIPQAPEWEPSRAICSTYRKKTLPETYGIHDGLPRKLDKGGLDPEIKAYGNAIAPPVARAIFRAIKEVLL</sequence>
<evidence type="ECO:0000256" key="3">
    <source>
        <dbReference type="ARBA" id="ARBA00022691"/>
    </source>
</evidence>
<keyword evidence="2" id="KW-0808">Transferase</keyword>
<keyword evidence="1 6" id="KW-0489">Methyltransferase</keyword>
<keyword evidence="4" id="KW-0680">Restriction system</keyword>
<dbReference type="GO" id="GO:0009307">
    <property type="term" value="P:DNA restriction-modification system"/>
    <property type="evidence" value="ECO:0007669"/>
    <property type="project" value="UniProtKB-KW"/>
</dbReference>
<protein>
    <submittedName>
        <fullName evidence="6">Site-specific DNA-cytosine methylase</fullName>
    </submittedName>
</protein>
<proteinExistence type="predicted"/>
<dbReference type="Pfam" id="PF00145">
    <property type="entry name" value="DNA_methylase"/>
    <property type="match status" value="1"/>
</dbReference>
<gene>
    <name evidence="6" type="ORF">FHS90_003032</name>
</gene>
<dbReference type="EMBL" id="JACJIQ010000012">
    <property type="protein sequence ID" value="MBA9078306.1"/>
    <property type="molecule type" value="Genomic_DNA"/>
</dbReference>
<evidence type="ECO:0000256" key="5">
    <source>
        <dbReference type="ARBA" id="ARBA00047422"/>
    </source>
</evidence>
<accession>A0A839GU32</accession>
<evidence type="ECO:0000313" key="7">
    <source>
        <dbReference type="Proteomes" id="UP000563094"/>
    </source>
</evidence>
<dbReference type="Gene3D" id="3.40.50.150">
    <property type="entry name" value="Vaccinia Virus protein VP39"/>
    <property type="match status" value="1"/>
</dbReference>
<evidence type="ECO:0000256" key="2">
    <source>
        <dbReference type="ARBA" id="ARBA00022679"/>
    </source>
</evidence>
<dbReference type="PROSITE" id="PS00095">
    <property type="entry name" value="C5_MTASE_2"/>
    <property type="match status" value="1"/>
</dbReference>
<evidence type="ECO:0000256" key="1">
    <source>
        <dbReference type="ARBA" id="ARBA00022603"/>
    </source>
</evidence>
<organism evidence="6 7">
    <name type="scientific">Rufibacter quisquiliarum</name>
    <dbReference type="NCBI Taxonomy" id="1549639"/>
    <lineage>
        <taxon>Bacteria</taxon>
        <taxon>Pseudomonadati</taxon>
        <taxon>Bacteroidota</taxon>
        <taxon>Cytophagia</taxon>
        <taxon>Cytophagales</taxon>
        <taxon>Hymenobacteraceae</taxon>
        <taxon>Rufibacter</taxon>
    </lineage>
</organism>
<dbReference type="SUPFAM" id="SSF53335">
    <property type="entry name" value="S-adenosyl-L-methionine-dependent methyltransferases"/>
    <property type="match status" value="1"/>
</dbReference>
<evidence type="ECO:0000256" key="4">
    <source>
        <dbReference type="ARBA" id="ARBA00022747"/>
    </source>
</evidence>
<keyword evidence="7" id="KW-1185">Reference proteome</keyword>
<dbReference type="InterPro" id="IPR001525">
    <property type="entry name" value="C5_MeTfrase"/>
</dbReference>
<dbReference type="RefSeq" id="WP_182513568.1">
    <property type="nucleotide sequence ID" value="NZ_JACJIQ010000012.1"/>
</dbReference>
<comment type="catalytic activity">
    <reaction evidence="5">
        <text>a 2'-deoxycytidine in DNA + S-adenosyl-L-methionine = a 5-methyl-2'-deoxycytidine in DNA + S-adenosyl-L-homocysteine + H(+)</text>
        <dbReference type="Rhea" id="RHEA:13681"/>
        <dbReference type="Rhea" id="RHEA-COMP:11369"/>
        <dbReference type="Rhea" id="RHEA-COMP:11370"/>
        <dbReference type="ChEBI" id="CHEBI:15378"/>
        <dbReference type="ChEBI" id="CHEBI:57856"/>
        <dbReference type="ChEBI" id="CHEBI:59789"/>
        <dbReference type="ChEBI" id="CHEBI:85452"/>
        <dbReference type="ChEBI" id="CHEBI:85454"/>
        <dbReference type="EC" id="2.1.1.37"/>
    </reaction>
</comment>
<evidence type="ECO:0000313" key="6">
    <source>
        <dbReference type="EMBL" id="MBA9078306.1"/>
    </source>
</evidence>
<dbReference type="AlphaFoldDB" id="A0A839GU32"/>
<name>A0A839GU32_9BACT</name>
<dbReference type="InterPro" id="IPR031303">
    <property type="entry name" value="C5_meth_CS"/>
</dbReference>
<dbReference type="Proteomes" id="UP000563094">
    <property type="component" value="Unassembled WGS sequence"/>
</dbReference>
<dbReference type="GO" id="GO:0032259">
    <property type="term" value="P:methylation"/>
    <property type="evidence" value="ECO:0007669"/>
    <property type="project" value="UniProtKB-KW"/>
</dbReference>
<dbReference type="InterPro" id="IPR029063">
    <property type="entry name" value="SAM-dependent_MTases_sf"/>
</dbReference>
<comment type="caution">
    <text evidence="6">The sequence shown here is derived from an EMBL/GenBank/DDBJ whole genome shotgun (WGS) entry which is preliminary data.</text>
</comment>